<dbReference type="GO" id="GO:0039502">
    <property type="term" value="P:symbiont-mediated suppression of host type I interferon-mediated signaling pathway"/>
    <property type="evidence" value="ECO:0007669"/>
    <property type="project" value="UniProtKB-UniRule"/>
</dbReference>
<keyword evidence="3 16" id="KW-1048">Host nucleus</keyword>
<evidence type="ECO:0000256" key="16">
    <source>
        <dbReference type="HAMAP-Rule" id="MF_04006"/>
    </source>
</evidence>
<evidence type="ECO:0000256" key="10">
    <source>
        <dbReference type="ARBA" id="ARBA00023125"/>
    </source>
</evidence>
<evidence type="ECO:0000256" key="6">
    <source>
        <dbReference type="ARBA" id="ARBA00022723"/>
    </source>
</evidence>
<keyword evidence="12 16" id="KW-0804">Transcription</keyword>
<dbReference type="SMR" id="A0A159DRI1"/>
<reference evidence="19" key="2">
    <citation type="submission" date="2020-07" db="EMBL/GenBank/DDBJ databases">
        <authorList>
            <person name="Wienecke-Baldacchino K A."/>
        </authorList>
    </citation>
    <scope>NUCLEOTIDE SEQUENCE</scope>
    <source>
        <strain evidence="19">LNS4251545_HPV62</strain>
        <strain evidence="20">LNS6249536_HPV62</strain>
        <strain evidence="21">LNS7798956_HPV62</strain>
    </source>
</reference>
<feature type="zinc finger region" evidence="16">
    <location>
        <begin position="29"/>
        <end position="65"/>
    </location>
</feature>
<evidence type="ECO:0000256" key="1">
    <source>
        <dbReference type="ARBA" id="ARBA00006346"/>
    </source>
</evidence>
<evidence type="ECO:0000256" key="15">
    <source>
        <dbReference type="ARBA" id="ARBA00023323"/>
    </source>
</evidence>
<keyword evidence="11 16" id="KW-0010">Activator</keyword>
<dbReference type="GO" id="GO:0003677">
    <property type="term" value="F:DNA binding"/>
    <property type="evidence" value="ECO:0007669"/>
    <property type="project" value="UniProtKB-UniRule"/>
</dbReference>
<keyword evidence="5 16" id="KW-1090">Inhibition of host innate immune response by virus</keyword>
<dbReference type="GO" id="GO:0042025">
    <property type="term" value="C:host cell nucleus"/>
    <property type="evidence" value="ECO:0007669"/>
    <property type="project" value="UniProtKB-SubCell"/>
</dbReference>
<dbReference type="Pfam" id="PF00518">
    <property type="entry name" value="E6"/>
    <property type="match status" value="1"/>
</dbReference>
<dbReference type="GO" id="GO:0039648">
    <property type="term" value="P:symbiont-mediated perturbation of host ubiquitin-like protein modification"/>
    <property type="evidence" value="ECO:0007669"/>
    <property type="project" value="UniProtKB-UniRule"/>
</dbReference>
<evidence type="ECO:0000256" key="11">
    <source>
        <dbReference type="ARBA" id="ARBA00023159"/>
    </source>
</evidence>
<comment type="subunit">
    <text evidence="16">Forms homodimers. Interacts with ubiquitin-protein ligase UBE3A/E6-AP; this interaction stimulates UBE3A ubiquitin activity. Interacts with host TP53 and EP300; this interaction inhibits TP53 activity.</text>
</comment>
<dbReference type="InterPro" id="IPR001334">
    <property type="entry name" value="E6"/>
</dbReference>
<keyword evidence="10 16" id="KW-0238">DNA-binding</keyword>
<evidence type="ECO:0000313" key="18">
    <source>
        <dbReference type="EMBL" id="ALT54925.1"/>
    </source>
</evidence>
<dbReference type="Gene3D" id="3.30.240.40">
    <property type="entry name" value="E6 early regulatory protein"/>
    <property type="match status" value="2"/>
</dbReference>
<evidence type="ECO:0000256" key="9">
    <source>
        <dbReference type="ARBA" id="ARBA00023015"/>
    </source>
</evidence>
<protein>
    <recommendedName>
        <fullName evidence="16 17">Protein E6</fullName>
    </recommendedName>
</protein>
<comment type="subcellular location">
    <subcellularLocation>
        <location evidence="16 17">Host cytoplasm</location>
    </subcellularLocation>
    <subcellularLocation>
        <location evidence="16 17">Host nucleus</location>
    </subcellularLocation>
</comment>
<comment type="function">
    <text evidence="16">Plays a major role in the induction and maintenance of cellular transformation. E6 associates with host UBE3A/E6-AP ubiquitin-protein ligase and modulates its activity. Sequesters tumor suppressor TP53 in the host cytoplasm and modulates its activity by interacting with host EP300 that results in the reduction of TP53 acetylation and activation. In turn, apoptosis induced by DNA damage is inhibited. E6 protects also host keratinocytes from apoptosis by mediating the degradation of host BAK1. May also inhibit host immune response.</text>
</comment>
<dbReference type="GO" id="GO:0006351">
    <property type="term" value="P:DNA-templated transcription"/>
    <property type="evidence" value="ECO:0007669"/>
    <property type="project" value="UniProtKB-UniRule"/>
</dbReference>
<evidence type="ECO:0000313" key="19">
    <source>
        <dbReference type="EMBL" id="CAD1807432.1"/>
    </source>
</evidence>
<evidence type="ECO:0000256" key="8">
    <source>
        <dbReference type="ARBA" id="ARBA00022833"/>
    </source>
</evidence>
<dbReference type="GO" id="GO:0052150">
    <property type="term" value="P:symbiont-mediated perturbation of host apoptosis"/>
    <property type="evidence" value="ECO:0007669"/>
    <property type="project" value="UniProtKB-KW"/>
</dbReference>
<evidence type="ECO:0000256" key="14">
    <source>
        <dbReference type="ARBA" id="ARBA00023280"/>
    </source>
</evidence>
<keyword evidence="14 16" id="KW-0899">Viral immunoevasion</keyword>
<keyword evidence="8 16" id="KW-0862">Zinc</keyword>
<proteinExistence type="inferred from homology"/>
<keyword evidence="9 16" id="KW-0805">Transcription regulation</keyword>
<reference evidence="18 22" key="1">
    <citation type="journal article" date="2016" name="Virology">
        <title>Identification of novel human papillomavirus lineages and sublineages in HIV/HPV-coinfected pregnant women by next-generation sequencing.</title>
        <authorList>
            <person name="Siqueira J.D."/>
            <person name="Alves B.M."/>
            <person name="Prellwitz I.M."/>
            <person name="Furtado C."/>
            <person name="Meyrelles A.R."/>
            <person name="Machado E.S."/>
            <person name="Seuanez H.N."/>
            <person name="Soares M.A."/>
            <person name="Soares E.A."/>
        </authorList>
    </citation>
    <scope>NUCLEOTIDE SEQUENCE [LARGE SCALE GENOMIC DNA]</scope>
    <source>
        <strain evidence="18">101A.62</strain>
    </source>
</reference>
<evidence type="ECO:0000256" key="7">
    <source>
        <dbReference type="ARBA" id="ARBA00022771"/>
    </source>
</evidence>
<dbReference type="EMBL" id="LR862034">
    <property type="protein sequence ID" value="CAD1814223.1"/>
    <property type="molecule type" value="Genomic_DNA"/>
</dbReference>
<keyword evidence="4 16" id="KW-0945">Host-virus interaction</keyword>
<dbReference type="GO" id="GO:0052170">
    <property type="term" value="P:symbiont-mediated suppression of host innate immune response"/>
    <property type="evidence" value="ECO:0007669"/>
    <property type="project" value="UniProtKB-KW"/>
</dbReference>
<gene>
    <name evidence="16" type="primary">E6</name>
</gene>
<evidence type="ECO:0000256" key="5">
    <source>
        <dbReference type="ARBA" id="ARBA00022632"/>
    </source>
</evidence>
<comment type="miscellaneous">
    <text evidence="16">Belongs to the low risk human alphapapillomavirus family. The cancer-causing human papillomavirus E6 protein has a unique carboxy terminal PDZ domain containing substrate but low risk E6s do not possess this domain.</text>
</comment>
<evidence type="ECO:0000313" key="21">
    <source>
        <dbReference type="EMBL" id="CAD1814223.1"/>
    </source>
</evidence>
<dbReference type="EMBL" id="LR861983">
    <property type="protein sequence ID" value="CAD1813909.1"/>
    <property type="molecule type" value="Genomic_DNA"/>
</dbReference>
<evidence type="ECO:0000256" key="3">
    <source>
        <dbReference type="ARBA" id="ARBA00022562"/>
    </source>
</evidence>
<dbReference type="HAMAP" id="MF_04006">
    <property type="entry name" value="HPV_E6"/>
    <property type="match status" value="1"/>
</dbReference>
<evidence type="ECO:0000256" key="12">
    <source>
        <dbReference type="ARBA" id="ARBA00023163"/>
    </source>
</evidence>
<feature type="zinc finger region" evidence="16">
    <location>
        <begin position="102"/>
        <end position="138"/>
    </location>
</feature>
<dbReference type="Proteomes" id="UP000156168">
    <property type="component" value="Genome"/>
</dbReference>
<keyword evidence="2 16" id="KW-0244">Early protein</keyword>
<comment type="caution">
    <text evidence="16">Lacks conserved residue(s) required for the propagation of feature annotation.</text>
</comment>
<comment type="similarity">
    <text evidence="1 17">Belongs to the papillomaviridae E6 protein family.</text>
</comment>
<evidence type="ECO:0000313" key="20">
    <source>
        <dbReference type="EMBL" id="CAD1813909.1"/>
    </source>
</evidence>
<dbReference type="EMBL" id="LR861895">
    <property type="protein sequence ID" value="CAD1807432.1"/>
    <property type="molecule type" value="Genomic_DNA"/>
</dbReference>
<keyword evidence="15 16" id="KW-1119">Modulation of host cell apoptosis by virus</keyword>
<dbReference type="InterPro" id="IPR038575">
    <property type="entry name" value="E6_sf"/>
</dbReference>
<dbReference type="SUPFAM" id="SSF161229">
    <property type="entry name" value="E6 C-terminal domain-like"/>
    <property type="match status" value="2"/>
</dbReference>
<dbReference type="EMBL" id="KU298924">
    <property type="protein sequence ID" value="ALT54925.1"/>
    <property type="molecule type" value="Genomic_DNA"/>
</dbReference>
<keyword evidence="13 16" id="KW-1035">Host cytoplasm</keyword>
<name>A0A159DRI1_HPV62</name>
<organism evidence="18 22">
    <name type="scientific">Human papillomavirus 62</name>
    <dbReference type="NCBI Taxonomy" id="334210"/>
    <lineage>
        <taxon>Viruses</taxon>
        <taxon>Monodnaviria</taxon>
        <taxon>Shotokuvirae</taxon>
        <taxon>Cossaviricota</taxon>
        <taxon>Papovaviricetes</taxon>
        <taxon>Zurhausenvirales</taxon>
        <taxon>Papillomaviridae</taxon>
        <taxon>Firstpapillomavirinae</taxon>
        <taxon>Alphapapillomavirus</taxon>
        <taxon>Alphapapillomavirus 3</taxon>
    </lineage>
</organism>
<evidence type="ECO:0000256" key="13">
    <source>
        <dbReference type="ARBA" id="ARBA00023200"/>
    </source>
</evidence>
<evidence type="ECO:0000313" key="22">
    <source>
        <dbReference type="Proteomes" id="UP000156168"/>
    </source>
</evidence>
<dbReference type="GO" id="GO:0030430">
    <property type="term" value="C:host cell cytoplasm"/>
    <property type="evidence" value="ECO:0007669"/>
    <property type="project" value="UniProtKB-SubCell"/>
</dbReference>
<evidence type="ECO:0000256" key="2">
    <source>
        <dbReference type="ARBA" id="ARBA00022518"/>
    </source>
</evidence>
<accession>A0A159DRI1</accession>
<evidence type="ECO:0000256" key="4">
    <source>
        <dbReference type="ARBA" id="ARBA00022581"/>
    </source>
</evidence>
<sequence>MTAGPARPTNLFLLCKEYDVDLDDLHLTCIFCKTDLSAGELLSFAIRELHVVWRKDWPFGVCAACLLREIKVRELRRWQHSCFGITVEEETGSPLAQIYIRCHACCMPLTCQEKEYQVERGVHFHKIAGVWTGRCRNCRGVCTARQQL</sequence>
<keyword evidence="6 16" id="KW-0479">Metal-binding</keyword>
<organismHost>
    <name type="scientific">Homo sapiens</name>
    <name type="common">Human</name>
    <dbReference type="NCBI Taxonomy" id="9606"/>
</organismHost>
<keyword evidence="7 16" id="KW-0863">Zinc-finger</keyword>
<dbReference type="GO" id="GO:0008270">
    <property type="term" value="F:zinc ion binding"/>
    <property type="evidence" value="ECO:0007669"/>
    <property type="project" value="UniProtKB-KW"/>
</dbReference>
<dbReference type="GO" id="GO:0006355">
    <property type="term" value="P:regulation of DNA-templated transcription"/>
    <property type="evidence" value="ECO:0007669"/>
    <property type="project" value="UniProtKB-UniRule"/>
</dbReference>
<evidence type="ECO:0000256" key="17">
    <source>
        <dbReference type="RuleBase" id="RU363123"/>
    </source>
</evidence>